<evidence type="ECO:0000256" key="4">
    <source>
        <dbReference type="ARBA" id="ARBA00023288"/>
    </source>
</evidence>
<protein>
    <submittedName>
        <fullName evidence="8">Membrane-bound lysozyme-inhibitor of c-type lysozyme</fullName>
    </submittedName>
</protein>
<name>A0A239XQB0_9FLAO</name>
<keyword evidence="4" id="KW-0449">Lipoprotein</keyword>
<dbReference type="Gene3D" id="2.40.128.200">
    <property type="match status" value="1"/>
</dbReference>
<dbReference type="PROSITE" id="PS51257">
    <property type="entry name" value="PROKAR_LIPOPROTEIN"/>
    <property type="match status" value="1"/>
</dbReference>
<proteinExistence type="predicted"/>
<feature type="signal peptide" evidence="6">
    <location>
        <begin position="1"/>
        <end position="20"/>
    </location>
</feature>
<dbReference type="InterPro" id="IPR036328">
    <property type="entry name" value="MliC_sf"/>
</dbReference>
<dbReference type="KEGG" id="ctak:4412677_02053"/>
<evidence type="ECO:0000259" key="7">
    <source>
        <dbReference type="Pfam" id="PF09864"/>
    </source>
</evidence>
<keyword evidence="3" id="KW-0564">Palmitate</keyword>
<keyword evidence="1 6" id="KW-0732">Signal</keyword>
<dbReference type="EMBL" id="LT906465">
    <property type="protein sequence ID" value="SNV49111.1"/>
    <property type="molecule type" value="Genomic_DNA"/>
</dbReference>
<organism evidence="8 9">
    <name type="scientific">Chryseobacterium taklimakanense</name>
    <dbReference type="NCBI Taxonomy" id="536441"/>
    <lineage>
        <taxon>Bacteria</taxon>
        <taxon>Pseudomonadati</taxon>
        <taxon>Bacteroidota</taxon>
        <taxon>Flavobacteriia</taxon>
        <taxon>Flavobacteriales</taxon>
        <taxon>Weeksellaceae</taxon>
        <taxon>Chryseobacterium group</taxon>
        <taxon>Chryseobacterium</taxon>
    </lineage>
</organism>
<dbReference type="SUPFAM" id="SSF141488">
    <property type="entry name" value="YdhA-like"/>
    <property type="match status" value="1"/>
</dbReference>
<feature type="domain" description="C-type lysozyme inhibitor" evidence="7">
    <location>
        <begin position="83"/>
        <end position="146"/>
    </location>
</feature>
<dbReference type="AlphaFoldDB" id="A0A239XQB0"/>
<dbReference type="RefSeq" id="WP_095072998.1">
    <property type="nucleotide sequence ID" value="NZ_LT906465.1"/>
</dbReference>
<accession>A0A239XQB0</accession>
<feature type="chain" id="PRO_5012557333" evidence="6">
    <location>
        <begin position="21"/>
        <end position="154"/>
    </location>
</feature>
<keyword evidence="2" id="KW-0472">Membrane</keyword>
<dbReference type="Pfam" id="PF09864">
    <property type="entry name" value="MliC"/>
    <property type="match status" value="1"/>
</dbReference>
<feature type="compositionally biased region" description="Low complexity" evidence="5">
    <location>
        <begin position="24"/>
        <end position="42"/>
    </location>
</feature>
<dbReference type="InterPro" id="IPR018660">
    <property type="entry name" value="MliC"/>
</dbReference>
<sequence>MTRKLFFSAALALVAMSCSKKNETGSITTEETTTSNPETTINTTVTPIDSATSLKETQSVTTADQTTTTKTTTGEVYHYISNDGKTKFSAIYDPEKGTVALKNETTGQTYDMKSVVSGSGSKYEDADKNFWWTHQGEFNFGKGDKDLILGKEVK</sequence>
<evidence type="ECO:0000256" key="3">
    <source>
        <dbReference type="ARBA" id="ARBA00023139"/>
    </source>
</evidence>
<evidence type="ECO:0000256" key="6">
    <source>
        <dbReference type="SAM" id="SignalP"/>
    </source>
</evidence>
<gene>
    <name evidence="8" type="ORF">SAMEA4412677_02053</name>
</gene>
<evidence type="ECO:0000313" key="9">
    <source>
        <dbReference type="Proteomes" id="UP000215196"/>
    </source>
</evidence>
<evidence type="ECO:0000256" key="5">
    <source>
        <dbReference type="SAM" id="MobiDB-lite"/>
    </source>
</evidence>
<evidence type="ECO:0000256" key="2">
    <source>
        <dbReference type="ARBA" id="ARBA00023136"/>
    </source>
</evidence>
<evidence type="ECO:0000313" key="8">
    <source>
        <dbReference type="EMBL" id="SNV49111.1"/>
    </source>
</evidence>
<evidence type="ECO:0000256" key="1">
    <source>
        <dbReference type="ARBA" id="ARBA00022729"/>
    </source>
</evidence>
<reference evidence="8 9" key="1">
    <citation type="submission" date="2017-06" db="EMBL/GenBank/DDBJ databases">
        <authorList>
            <consortium name="Pathogen Informatics"/>
        </authorList>
    </citation>
    <scope>NUCLEOTIDE SEQUENCE [LARGE SCALE GENOMIC DNA]</scope>
    <source>
        <strain evidence="8 9">NCTC13490</strain>
    </source>
</reference>
<feature type="region of interest" description="Disordered" evidence="5">
    <location>
        <begin position="22"/>
        <end position="42"/>
    </location>
</feature>
<dbReference type="Proteomes" id="UP000215196">
    <property type="component" value="Chromosome 1"/>
</dbReference>
<keyword evidence="9" id="KW-1185">Reference proteome</keyword>